<feature type="transmembrane region" description="Helical" evidence="9">
    <location>
        <begin position="51"/>
        <end position="74"/>
    </location>
</feature>
<dbReference type="PANTHER" id="PTHR23063:SF60">
    <property type="entry name" value="LYSOPHOSPHATIDIC ACID:OLEOYL-COA ACYLTRANSFERASE 1"/>
    <property type="match status" value="1"/>
</dbReference>
<evidence type="ECO:0000313" key="12">
    <source>
        <dbReference type="Proteomes" id="UP000242254"/>
    </source>
</evidence>
<keyword evidence="7 9" id="KW-0472">Membrane</keyword>
<dbReference type="Proteomes" id="UP000242254">
    <property type="component" value="Unassembled WGS sequence"/>
</dbReference>
<organism evidence="11 12">
    <name type="scientific">Rhizopus microsporus ATCC 52813</name>
    <dbReference type="NCBI Taxonomy" id="1340429"/>
    <lineage>
        <taxon>Eukaryota</taxon>
        <taxon>Fungi</taxon>
        <taxon>Fungi incertae sedis</taxon>
        <taxon>Mucoromycota</taxon>
        <taxon>Mucoromycotina</taxon>
        <taxon>Mucoromycetes</taxon>
        <taxon>Mucorales</taxon>
        <taxon>Mucorineae</taxon>
        <taxon>Rhizopodaceae</taxon>
        <taxon>Rhizopus</taxon>
    </lineage>
</organism>
<evidence type="ECO:0000256" key="8">
    <source>
        <dbReference type="ARBA" id="ARBA00023315"/>
    </source>
</evidence>
<keyword evidence="12" id="KW-1185">Reference proteome</keyword>
<dbReference type="STRING" id="1340429.A0A2G4T790"/>
<keyword evidence="8" id="KW-0012">Acyltransferase</keyword>
<dbReference type="Pfam" id="PF01553">
    <property type="entry name" value="Acyltransferase"/>
    <property type="match status" value="1"/>
</dbReference>
<dbReference type="InterPro" id="IPR002123">
    <property type="entry name" value="Plipid/glycerol_acylTrfase"/>
</dbReference>
<protein>
    <recommendedName>
        <fullName evidence="10">Phospholipid/glycerol acyltransferase domain-containing protein</fullName>
    </recommendedName>
</protein>
<dbReference type="GO" id="GO:0016746">
    <property type="term" value="F:acyltransferase activity"/>
    <property type="evidence" value="ECO:0007669"/>
    <property type="project" value="UniProtKB-KW"/>
</dbReference>
<evidence type="ECO:0000256" key="6">
    <source>
        <dbReference type="ARBA" id="ARBA00023098"/>
    </source>
</evidence>
<dbReference type="AlphaFoldDB" id="A0A2G4T790"/>
<dbReference type="SUPFAM" id="SSF69593">
    <property type="entry name" value="Glycerol-3-phosphate (1)-acyltransferase"/>
    <property type="match status" value="1"/>
</dbReference>
<dbReference type="PANTHER" id="PTHR23063">
    <property type="entry name" value="PHOSPHOLIPID ACYLTRANSFERASE"/>
    <property type="match status" value="1"/>
</dbReference>
<keyword evidence="6" id="KW-0443">Lipid metabolism</keyword>
<feature type="domain" description="Phospholipid/glycerol acyltransferase" evidence="10">
    <location>
        <begin position="132"/>
        <end position="250"/>
    </location>
</feature>
<accession>A0A2G4T790</accession>
<dbReference type="RefSeq" id="XP_023470576.1">
    <property type="nucleotide sequence ID" value="XM_023609884.1"/>
</dbReference>
<keyword evidence="3" id="KW-0808">Transferase</keyword>
<dbReference type="GO" id="GO:0016020">
    <property type="term" value="C:membrane"/>
    <property type="evidence" value="ECO:0007669"/>
    <property type="project" value="UniProtKB-SubCell"/>
</dbReference>
<gene>
    <name evidence="11" type="ORF">RHIMIDRAFT_243028</name>
</gene>
<evidence type="ECO:0000256" key="7">
    <source>
        <dbReference type="ARBA" id="ARBA00023136"/>
    </source>
</evidence>
<sequence>MEKYSKWRDAGTGIQPFLPPVPPRTDSSILITLSKIVCSIAGYSQGILKTLIIFALGLLYILLVFCIGILLTPIRPLKRIWQSLISAVIIRSILFFMGFFQIKTETISVRKRFTSTLRGSGQIETATVKDGDVIIANWTSYVDVLYLAYKFQPIFTQIYSDSNSIKKISLWQAIRLVQTPPESKPSEDDKVYSLKELVSNAKQHGWGPIVIFPEGTTTNGRALLKFHPLLDQVSLDEVTFHLVSFKYEYTNMSPTFTVGNMWLHFYKLCAQFHNTLHVRILAKRELHGSTSSSTVDSLVTHLGHLFKLRKMNLNMQDKRDFLAFYEARNKKKSA</sequence>
<dbReference type="SMART" id="SM00563">
    <property type="entry name" value="PlsC"/>
    <property type="match status" value="1"/>
</dbReference>
<keyword evidence="4 9" id="KW-0812">Transmembrane</keyword>
<dbReference type="EMBL" id="KZ303842">
    <property type="protein sequence ID" value="PHZ16868.1"/>
    <property type="molecule type" value="Genomic_DNA"/>
</dbReference>
<comment type="similarity">
    <text evidence="2">Belongs to the 1-acyl-sn-glycerol-3-phosphate acyltransferase family.</text>
</comment>
<reference evidence="11 12" key="1">
    <citation type="journal article" date="2016" name="Proc. Natl. Acad. Sci. U.S.A.">
        <title>Lipid metabolic changes in an early divergent fungus govern the establishment of a mutualistic symbiosis with endobacteria.</title>
        <authorList>
            <person name="Lastovetsky O.A."/>
            <person name="Gaspar M.L."/>
            <person name="Mondo S.J."/>
            <person name="LaButti K.M."/>
            <person name="Sandor L."/>
            <person name="Grigoriev I.V."/>
            <person name="Henry S.A."/>
            <person name="Pawlowska T.E."/>
        </authorList>
    </citation>
    <scope>NUCLEOTIDE SEQUENCE [LARGE SCALE GENOMIC DNA]</scope>
    <source>
        <strain evidence="11 12">ATCC 52813</strain>
    </source>
</reference>
<evidence type="ECO:0000259" key="10">
    <source>
        <dbReference type="SMART" id="SM00563"/>
    </source>
</evidence>
<evidence type="ECO:0000256" key="5">
    <source>
        <dbReference type="ARBA" id="ARBA00022989"/>
    </source>
</evidence>
<name>A0A2G4T790_RHIZD</name>
<feature type="transmembrane region" description="Helical" evidence="9">
    <location>
        <begin position="80"/>
        <end position="102"/>
    </location>
</feature>
<evidence type="ECO:0000256" key="4">
    <source>
        <dbReference type="ARBA" id="ARBA00022692"/>
    </source>
</evidence>
<evidence type="ECO:0000313" key="11">
    <source>
        <dbReference type="EMBL" id="PHZ16868.1"/>
    </source>
</evidence>
<evidence type="ECO:0000256" key="3">
    <source>
        <dbReference type="ARBA" id="ARBA00022679"/>
    </source>
</evidence>
<keyword evidence="5 9" id="KW-1133">Transmembrane helix</keyword>
<evidence type="ECO:0000256" key="1">
    <source>
        <dbReference type="ARBA" id="ARBA00004370"/>
    </source>
</evidence>
<dbReference type="GeneID" id="35440874"/>
<comment type="subcellular location">
    <subcellularLocation>
        <location evidence="1">Membrane</location>
    </subcellularLocation>
</comment>
<evidence type="ECO:0000256" key="9">
    <source>
        <dbReference type="SAM" id="Phobius"/>
    </source>
</evidence>
<evidence type="ECO:0000256" key="2">
    <source>
        <dbReference type="ARBA" id="ARBA00008655"/>
    </source>
</evidence>
<dbReference type="GO" id="GO:0006629">
    <property type="term" value="P:lipid metabolic process"/>
    <property type="evidence" value="ECO:0007669"/>
    <property type="project" value="UniProtKB-KW"/>
</dbReference>
<proteinExistence type="inferred from homology"/>